<keyword evidence="2" id="KW-0540">Nuclease</keyword>
<dbReference type="InterPro" id="IPR011335">
    <property type="entry name" value="Restrct_endonuc-II-like"/>
</dbReference>
<accession>A0A953JE97</accession>
<dbReference type="PANTHER" id="PTHR38590:SF1">
    <property type="entry name" value="BLL0828 PROTEIN"/>
    <property type="match status" value="1"/>
</dbReference>
<name>A0A953JE97_9BACT</name>
<sequence>MLRYNKNLKEFSRSLRKNMTDAERLLWERLRGKQIKGYQFCRQKIIGNYIVDFYCPKAKLIIERDGGQHYSTEGKERDRKRDAYITHLGLSVLRFSDRDVFENMQGMLEKIGESL</sequence>
<dbReference type="SUPFAM" id="SSF52980">
    <property type="entry name" value="Restriction endonuclease-like"/>
    <property type="match status" value="1"/>
</dbReference>
<feature type="domain" description="DUF559" evidence="1">
    <location>
        <begin position="7"/>
        <end position="113"/>
    </location>
</feature>
<proteinExistence type="predicted"/>
<evidence type="ECO:0000313" key="3">
    <source>
        <dbReference type="Proteomes" id="UP000705867"/>
    </source>
</evidence>
<keyword evidence="2" id="KW-0255">Endonuclease</keyword>
<protein>
    <submittedName>
        <fullName evidence="2">Endonuclease domain-containing protein</fullName>
    </submittedName>
</protein>
<gene>
    <name evidence="2" type="ORF">K8I29_12270</name>
</gene>
<dbReference type="Pfam" id="PF04480">
    <property type="entry name" value="DUF559"/>
    <property type="match status" value="1"/>
</dbReference>
<reference evidence="2" key="1">
    <citation type="journal article" date="2021" name="bioRxiv">
        <title>Unraveling nitrogen, sulfur and carbon metabolic pathways and microbial community transcriptional responses to substrate deprivation and toxicity stresses in a bioreactor mimicking anoxic brackish coastal sediment conditions.</title>
        <authorList>
            <person name="Martins P.D."/>
            <person name="Echeveste M.J."/>
            <person name="Arshad A."/>
            <person name="Kurth J."/>
            <person name="Ouboter H."/>
            <person name="Jetten M.S.M."/>
            <person name="Welte C.U."/>
        </authorList>
    </citation>
    <scope>NUCLEOTIDE SEQUENCE</scope>
    <source>
        <strain evidence="2">MAG_39</strain>
    </source>
</reference>
<evidence type="ECO:0000259" key="1">
    <source>
        <dbReference type="Pfam" id="PF04480"/>
    </source>
</evidence>
<dbReference type="AlphaFoldDB" id="A0A953JE97"/>
<dbReference type="GO" id="GO:0004519">
    <property type="term" value="F:endonuclease activity"/>
    <property type="evidence" value="ECO:0007669"/>
    <property type="project" value="UniProtKB-KW"/>
</dbReference>
<organism evidence="2 3">
    <name type="scientific">Candidatus Nitrobium versatile</name>
    <dbReference type="NCBI Taxonomy" id="2884831"/>
    <lineage>
        <taxon>Bacteria</taxon>
        <taxon>Pseudomonadati</taxon>
        <taxon>Nitrospirota</taxon>
        <taxon>Nitrospiria</taxon>
        <taxon>Nitrospirales</taxon>
        <taxon>Nitrospiraceae</taxon>
        <taxon>Candidatus Nitrobium</taxon>
    </lineage>
</organism>
<dbReference type="EMBL" id="JAIOIV010000100">
    <property type="protein sequence ID" value="MBZ0156970.1"/>
    <property type="molecule type" value="Genomic_DNA"/>
</dbReference>
<dbReference type="Gene3D" id="3.40.960.10">
    <property type="entry name" value="VSR Endonuclease"/>
    <property type="match status" value="1"/>
</dbReference>
<dbReference type="InterPro" id="IPR047216">
    <property type="entry name" value="Endonuclease_DUF559_bact"/>
</dbReference>
<evidence type="ECO:0000313" key="2">
    <source>
        <dbReference type="EMBL" id="MBZ0156970.1"/>
    </source>
</evidence>
<dbReference type="InterPro" id="IPR007569">
    <property type="entry name" value="DUF559"/>
</dbReference>
<reference evidence="2" key="2">
    <citation type="submission" date="2021-08" db="EMBL/GenBank/DDBJ databases">
        <authorList>
            <person name="Dalcin Martins P."/>
        </authorList>
    </citation>
    <scope>NUCLEOTIDE SEQUENCE</scope>
    <source>
        <strain evidence="2">MAG_39</strain>
    </source>
</reference>
<keyword evidence="2" id="KW-0378">Hydrolase</keyword>
<dbReference type="Proteomes" id="UP000705867">
    <property type="component" value="Unassembled WGS sequence"/>
</dbReference>
<comment type="caution">
    <text evidence="2">The sequence shown here is derived from an EMBL/GenBank/DDBJ whole genome shotgun (WGS) entry which is preliminary data.</text>
</comment>
<dbReference type="PANTHER" id="PTHR38590">
    <property type="entry name" value="BLL0828 PROTEIN"/>
    <property type="match status" value="1"/>
</dbReference>
<dbReference type="CDD" id="cd01038">
    <property type="entry name" value="Endonuclease_DUF559"/>
    <property type="match status" value="1"/>
</dbReference>